<dbReference type="Pfam" id="PF05345">
    <property type="entry name" value="He_PIG"/>
    <property type="match status" value="1"/>
</dbReference>
<feature type="domain" description="Dystroglycan-type cadherin-like" evidence="6">
    <location>
        <begin position="681"/>
        <end position="782"/>
    </location>
</feature>
<accession>A0A4U1L1Q9</accession>
<dbReference type="PROSITE" id="PS50292">
    <property type="entry name" value="PEROXIDASE_3"/>
    <property type="match status" value="1"/>
</dbReference>
<dbReference type="AlphaFoldDB" id="A0A4U1L1Q9"/>
<dbReference type="Pfam" id="PF08548">
    <property type="entry name" value="Peptidase_M10_C"/>
    <property type="match status" value="1"/>
</dbReference>
<dbReference type="Gene3D" id="1.10.640.10">
    <property type="entry name" value="Haem peroxidase domain superfamily, animal type"/>
    <property type="match status" value="1"/>
</dbReference>
<dbReference type="GO" id="GO:0006979">
    <property type="term" value="P:response to oxidative stress"/>
    <property type="evidence" value="ECO:0007669"/>
    <property type="project" value="InterPro"/>
</dbReference>
<dbReference type="Pfam" id="PF00353">
    <property type="entry name" value="HemolysinCabind"/>
    <property type="match status" value="3"/>
</dbReference>
<evidence type="ECO:0000256" key="1">
    <source>
        <dbReference type="ARBA" id="ARBA00001913"/>
    </source>
</evidence>
<sequence>MAIFTLTQEDLDGLLRLVRGESFGENLTGIRTLDGWGNNVANPGYGNTDNYFIRLTDAHYGAPIASTVPGAPPVNLGVNPIFDGLDPRAISNVIGTHEKDLLRAESGSNIFFMAFGQYFDHGLDFLAKGGSGSIAIGGPGISMAPGSNNPADLTRGAVVGWDEDGNPLHLNKTSNFIDQNQAYGSTALVGIFLRETDGSGGVGARLSMGGPDPMSPQFDLLPTLRELILDHWNNDTRFEDGDFSTTFRTYYAGLVDAGGVINAAMVPGLAADFMGSGQALLLDTNAYINLLDHVVVGDGRGNENVSLTAMHTIWARNHNFHVENLAAAGFGGDAEDLYQAAKIINEGEYQRVVFTDFADVLLGGMRGTGDHGWAGYNPEADASISHEFAAAAYRFGHSQIGDTLRILNNDGSTRDITLFDAFLNPSNAPEVFTLPLATLQAYGYNPQPGYAQIGANAVIGGIVRQAAEEVDVNVVDAVRNDLVRQPADLFAFNVARGRDVGLGTLNQVRAALDASTNPYVAEAVSHAGDLSPYLSWEDFQARNGLSDTLIAQFRAAYPDLVLSTPEAIAAFTAANPDIALVNGNTVKGIDRVDLWVGGMAEAHINGGVVGQTFWVIIHEQLDRLQEGDRFYYFDRIEDFPFYANLDGADEGFATIVERNTGLTDLASDIFQVPWGTNTAPLIRDGVADRSVVETVAFSFAVPTNAFREDNTGDTLAWSARMANGDPLPAWLSFDAATRTFSGTPPAGFVGALTVQVAVTDTFNARTSDDFVLNVASYVNRIDGTAAGERIDGTARPDQIYGFDGDDRLRGFDGDDMLLGGGGNDEVIGGAGNDQLFGGAGNDRLEGEAGNDTLYSGLGNDESRGGAGDDVIHGVDGNDRLFGDGGNDWLDGGIGIDTLSGGDGDDILIGGAGADTLTGGAGADIFRYAAGDAPRAVGTTARETITDFNALLDKLDLSAIDANTLAAGDQGFTMIGTAAFSGVAGQLRYVSGILIGDTNGDRVADLEIRLLGTPALDSSNVIL</sequence>
<keyword evidence="3" id="KW-0964">Secreted</keyword>
<comment type="subcellular location">
    <subcellularLocation>
        <location evidence="2">Secreted</location>
    </subcellularLocation>
</comment>
<dbReference type="Pfam" id="PF03098">
    <property type="entry name" value="An_peroxidase"/>
    <property type="match status" value="3"/>
</dbReference>
<dbReference type="SUPFAM" id="SSF48113">
    <property type="entry name" value="Heme-dependent peroxidases"/>
    <property type="match status" value="1"/>
</dbReference>
<dbReference type="SUPFAM" id="SSF51120">
    <property type="entry name" value="beta-Roll"/>
    <property type="match status" value="1"/>
</dbReference>
<comment type="cofactor">
    <cofactor evidence="1">
        <name>Ca(2+)</name>
        <dbReference type="ChEBI" id="CHEBI:29108"/>
    </cofactor>
</comment>
<evidence type="ECO:0000313" key="8">
    <source>
        <dbReference type="Proteomes" id="UP000309138"/>
    </source>
</evidence>
<dbReference type="OrthoDB" id="105077at2"/>
<dbReference type="Gene3D" id="2.150.10.10">
    <property type="entry name" value="Serralysin-like metalloprotease, C-terminal"/>
    <property type="match status" value="2"/>
</dbReference>
<organism evidence="7 8">
    <name type="scientific">Sphingomonas baiyangensis</name>
    <dbReference type="NCBI Taxonomy" id="2572576"/>
    <lineage>
        <taxon>Bacteria</taxon>
        <taxon>Pseudomonadati</taxon>
        <taxon>Pseudomonadota</taxon>
        <taxon>Alphaproteobacteria</taxon>
        <taxon>Sphingomonadales</taxon>
        <taxon>Sphingomonadaceae</taxon>
        <taxon>Sphingomonas</taxon>
    </lineage>
</organism>
<keyword evidence="5" id="KW-0325">Glycoprotein</keyword>
<protein>
    <recommendedName>
        <fullName evidence="6">Dystroglycan-type cadherin-like domain-containing protein</fullName>
    </recommendedName>
</protein>
<dbReference type="InterPro" id="IPR019791">
    <property type="entry name" value="Haem_peroxidase_animal"/>
</dbReference>
<evidence type="ECO:0000256" key="5">
    <source>
        <dbReference type="ARBA" id="ARBA00023180"/>
    </source>
</evidence>
<dbReference type="Proteomes" id="UP000309138">
    <property type="component" value="Unassembled WGS sequence"/>
</dbReference>
<evidence type="ECO:0000256" key="2">
    <source>
        <dbReference type="ARBA" id="ARBA00004613"/>
    </source>
</evidence>
<dbReference type="EMBL" id="SWKR01000002">
    <property type="protein sequence ID" value="TKD50759.1"/>
    <property type="molecule type" value="Genomic_DNA"/>
</dbReference>
<dbReference type="PANTHER" id="PTHR11475:SF4">
    <property type="entry name" value="CHORION PEROXIDASE"/>
    <property type="match status" value="1"/>
</dbReference>
<dbReference type="InterPro" id="IPR015919">
    <property type="entry name" value="Cadherin-like_sf"/>
</dbReference>
<dbReference type="InterPro" id="IPR013783">
    <property type="entry name" value="Ig-like_fold"/>
</dbReference>
<dbReference type="RefSeq" id="WP_136942704.1">
    <property type="nucleotide sequence ID" value="NZ_SWKR01000002.1"/>
</dbReference>
<evidence type="ECO:0000313" key="7">
    <source>
        <dbReference type="EMBL" id="TKD50759.1"/>
    </source>
</evidence>
<dbReference type="PANTHER" id="PTHR11475">
    <property type="entry name" value="OXIDASE/PEROXIDASE"/>
    <property type="match status" value="1"/>
</dbReference>
<keyword evidence="4" id="KW-0677">Repeat</keyword>
<dbReference type="GO" id="GO:0005509">
    <property type="term" value="F:calcium ion binding"/>
    <property type="evidence" value="ECO:0007669"/>
    <property type="project" value="InterPro"/>
</dbReference>
<dbReference type="InterPro" id="IPR010255">
    <property type="entry name" value="Haem_peroxidase_sf"/>
</dbReference>
<dbReference type="GO" id="GO:0005615">
    <property type="term" value="C:extracellular space"/>
    <property type="evidence" value="ECO:0007669"/>
    <property type="project" value="InterPro"/>
</dbReference>
<reference evidence="7 8" key="1">
    <citation type="submission" date="2019-04" db="EMBL/GenBank/DDBJ databases">
        <authorList>
            <person name="Yang Y."/>
            <person name="Wei D."/>
        </authorList>
    </citation>
    <scope>NUCLEOTIDE SEQUENCE [LARGE SCALE GENOMIC DNA]</scope>
    <source>
        <strain evidence="7 8">L-1-4w-11</strain>
    </source>
</reference>
<evidence type="ECO:0000256" key="4">
    <source>
        <dbReference type="ARBA" id="ARBA00022737"/>
    </source>
</evidence>
<dbReference type="SMART" id="SM00736">
    <property type="entry name" value="CADG"/>
    <property type="match status" value="1"/>
</dbReference>
<dbReference type="SUPFAM" id="SSF49313">
    <property type="entry name" value="Cadherin-like"/>
    <property type="match status" value="1"/>
</dbReference>
<dbReference type="InterPro" id="IPR037120">
    <property type="entry name" value="Haem_peroxidase_sf_animal"/>
</dbReference>
<dbReference type="PRINTS" id="PR00313">
    <property type="entry name" value="CABNDNGRPT"/>
</dbReference>
<dbReference type="Gene3D" id="2.60.40.10">
    <property type="entry name" value="Immunoglobulins"/>
    <property type="match status" value="1"/>
</dbReference>
<dbReference type="GO" id="GO:0004601">
    <property type="term" value="F:peroxidase activity"/>
    <property type="evidence" value="ECO:0007669"/>
    <property type="project" value="InterPro"/>
</dbReference>
<evidence type="ECO:0000256" key="3">
    <source>
        <dbReference type="ARBA" id="ARBA00022525"/>
    </source>
</evidence>
<comment type="caution">
    <text evidence="7">The sequence shown here is derived from an EMBL/GenBank/DDBJ whole genome shotgun (WGS) entry which is preliminary data.</text>
</comment>
<name>A0A4U1L1Q9_9SPHN</name>
<dbReference type="InterPro" id="IPR006644">
    <property type="entry name" value="Cadg"/>
</dbReference>
<evidence type="ECO:0000259" key="6">
    <source>
        <dbReference type="SMART" id="SM00736"/>
    </source>
</evidence>
<gene>
    <name evidence="7" type="ORF">FBR43_08245</name>
</gene>
<proteinExistence type="predicted"/>
<dbReference type="InterPro" id="IPR011049">
    <property type="entry name" value="Serralysin-like_metalloprot_C"/>
</dbReference>
<dbReference type="GO" id="GO:0020037">
    <property type="term" value="F:heme binding"/>
    <property type="evidence" value="ECO:0007669"/>
    <property type="project" value="InterPro"/>
</dbReference>
<dbReference type="InterPro" id="IPR001343">
    <property type="entry name" value="Hemolysn_Ca-bd"/>
</dbReference>
<keyword evidence="8" id="KW-1185">Reference proteome</keyword>
<dbReference type="PROSITE" id="PS00330">
    <property type="entry name" value="HEMOLYSIN_CALCIUM"/>
    <property type="match status" value="3"/>
</dbReference>
<dbReference type="InterPro" id="IPR018511">
    <property type="entry name" value="Hemolysin-typ_Ca-bd_CS"/>
</dbReference>
<dbReference type="InterPro" id="IPR013858">
    <property type="entry name" value="Peptidase_M10B_C"/>
</dbReference>
<dbReference type="GO" id="GO:0016020">
    <property type="term" value="C:membrane"/>
    <property type="evidence" value="ECO:0007669"/>
    <property type="project" value="InterPro"/>
</dbReference>